<evidence type="ECO:0000313" key="1">
    <source>
        <dbReference type="EMBL" id="BAI69695.1"/>
    </source>
</evidence>
<proteinExistence type="predicted"/>
<accession>D3DIP3</accession>
<dbReference type="AlphaFoldDB" id="D3DIP3"/>
<dbReference type="STRING" id="608538.HTH_1241"/>
<evidence type="ECO:0000313" key="2">
    <source>
        <dbReference type="Proteomes" id="UP000002574"/>
    </source>
</evidence>
<dbReference type="InterPro" id="IPR019903">
    <property type="entry name" value="RIC_family"/>
</dbReference>
<reference evidence="1 2" key="1">
    <citation type="journal article" date="2010" name="J. Bacteriol.">
        <title>Complete genome sequence of the thermophilic, obligately chemolithoautotrophic hydrogen-oxidizing bacterium Hydrogenobacter thermophilus TK-6.</title>
        <authorList>
            <person name="Arai H."/>
            <person name="Kanbe H."/>
            <person name="Ishii M."/>
            <person name="Igarashi Y."/>
        </authorList>
    </citation>
    <scope>NUCLEOTIDE SEQUENCE [LARGE SCALE GENOMIC DNA]</scope>
    <source>
        <strain evidence="2">DSM 6534 / IAM 12695 / TK-6 [Tokyo]</strain>
    </source>
</reference>
<dbReference type="SUPFAM" id="SSF140683">
    <property type="entry name" value="SP0561-like"/>
    <property type="match status" value="1"/>
</dbReference>
<gene>
    <name evidence="1" type="ordered locus">HTH_1241</name>
</gene>
<dbReference type="OrthoDB" id="9797132at2"/>
<evidence type="ECO:0008006" key="3">
    <source>
        <dbReference type="Google" id="ProtNLM"/>
    </source>
</evidence>
<keyword evidence="2" id="KW-1185">Reference proteome</keyword>
<sequence length="66" mass="7678">MIDKSMTVNELLRSYPQVQALLEKYYIDYCCGGHRTLEEVAKEHGFDLNEFLEEVRILITKLNKGA</sequence>
<dbReference type="EMBL" id="AP011112">
    <property type="protein sequence ID" value="BAI69695.1"/>
    <property type="molecule type" value="Genomic_DNA"/>
</dbReference>
<dbReference type="KEGG" id="hte:Hydth_1233"/>
<dbReference type="RefSeq" id="WP_012963875.1">
    <property type="nucleotide sequence ID" value="NC_013799.1"/>
</dbReference>
<dbReference type="eggNOG" id="COG2846">
    <property type="taxonomic scope" value="Bacteria"/>
</dbReference>
<dbReference type="KEGG" id="hth:HTH_1241"/>
<protein>
    <recommendedName>
        <fullName evidence="3">Iron-sulfur cluster repair di-iron protein</fullName>
    </recommendedName>
</protein>
<name>D3DIP3_HYDTT</name>
<dbReference type="Proteomes" id="UP000002574">
    <property type="component" value="Chromosome"/>
</dbReference>
<dbReference type="Gene3D" id="1.10.3910.10">
    <property type="entry name" value="SP0561-like"/>
    <property type="match status" value="1"/>
</dbReference>
<dbReference type="InterPro" id="IPR038062">
    <property type="entry name" value="ScdA-like_N_sf"/>
</dbReference>
<dbReference type="Pfam" id="PF04405">
    <property type="entry name" value="ScdA_N"/>
    <property type="match status" value="1"/>
</dbReference>
<organism evidence="1 2">
    <name type="scientific">Hydrogenobacter thermophilus (strain DSM 6534 / IAM 12695 / TK-6)</name>
    <dbReference type="NCBI Taxonomy" id="608538"/>
    <lineage>
        <taxon>Bacteria</taxon>
        <taxon>Pseudomonadati</taxon>
        <taxon>Aquificota</taxon>
        <taxon>Aquificia</taxon>
        <taxon>Aquificales</taxon>
        <taxon>Aquificaceae</taxon>
        <taxon>Hydrogenobacter</taxon>
    </lineage>
</organism>